<proteinExistence type="predicted"/>
<dbReference type="AlphaFoldDB" id="A0A6M3LW71"/>
<protein>
    <submittedName>
        <fullName evidence="1">Uncharacterized protein</fullName>
    </submittedName>
</protein>
<organism evidence="1">
    <name type="scientific">viral metagenome</name>
    <dbReference type="NCBI Taxonomy" id="1070528"/>
    <lineage>
        <taxon>unclassified sequences</taxon>
        <taxon>metagenomes</taxon>
        <taxon>organismal metagenomes</taxon>
    </lineage>
</organism>
<name>A0A6M3LW71_9ZZZZ</name>
<sequence>MNLFRDQVAKKLFRTIKPLHLGYKIFIFQLEDAGQTVIVSLTHKGWMCDYVEPLERWKARCKRNDNANIPRWSCSYNNGVACRHIKACSNFINRMKLIQTNGKDVELDF</sequence>
<evidence type="ECO:0000313" key="1">
    <source>
        <dbReference type="EMBL" id="QJA96848.1"/>
    </source>
</evidence>
<accession>A0A6M3LW71</accession>
<reference evidence="1" key="1">
    <citation type="submission" date="2020-03" db="EMBL/GenBank/DDBJ databases">
        <title>The deep terrestrial virosphere.</title>
        <authorList>
            <person name="Holmfeldt K."/>
            <person name="Nilsson E."/>
            <person name="Simone D."/>
            <person name="Lopez-Fernandez M."/>
            <person name="Wu X."/>
            <person name="de Brujin I."/>
            <person name="Lundin D."/>
            <person name="Andersson A."/>
            <person name="Bertilsson S."/>
            <person name="Dopson M."/>
        </authorList>
    </citation>
    <scope>NUCLEOTIDE SEQUENCE</scope>
    <source>
        <strain evidence="1">MM415B07224</strain>
    </source>
</reference>
<gene>
    <name evidence="1" type="ORF">MM415B07224_0007</name>
</gene>
<dbReference type="EMBL" id="MT143439">
    <property type="protein sequence ID" value="QJA96848.1"/>
    <property type="molecule type" value="Genomic_DNA"/>
</dbReference>